<gene>
    <name evidence="1" type="ORF">ACFPM8_12035</name>
</gene>
<accession>A0ABW0MCE8</accession>
<keyword evidence="2" id="KW-1185">Reference proteome</keyword>
<organism evidence="1 2">
    <name type="scientific">Paraherbaspirillum soli</name>
    <dbReference type="NCBI Taxonomy" id="631222"/>
    <lineage>
        <taxon>Bacteria</taxon>
        <taxon>Pseudomonadati</taxon>
        <taxon>Pseudomonadota</taxon>
        <taxon>Betaproteobacteria</taxon>
        <taxon>Burkholderiales</taxon>
        <taxon>Oxalobacteraceae</taxon>
        <taxon>Paraherbaspirillum</taxon>
    </lineage>
</organism>
<sequence length="319" mass="34440">MISATNAGNTVSYSHNGLDQRVQKQGPAAIVATGSNSYVYDEAGHLIGEYDANGQVIEETVYLGDLPVAVLKQTVTGTGANQTTATNVYYVYADHINTPRVITQATDNQMVWRWDNADPFGLQPPDENPSGLGAFMYNQRFPGQLYDKETNNFYNYYRDYDPQQGRYVESDPIGITRNYDIPELDVAISLGLPVITEAQGLNHLYGYVDQNPLSYMDSFGLAGNGGVGNSSGIGTNTPYKHCREDPKDPNYIICKDPNGKKVRKKKPADWPKETKKEMCGPICQNVVGGIIVGGLIVGGMCIAGPPGAAIGGAIGLSAQ</sequence>
<dbReference type="PANTHER" id="PTHR32305">
    <property type="match status" value="1"/>
</dbReference>
<comment type="caution">
    <text evidence="1">The sequence shown here is derived from an EMBL/GenBank/DDBJ whole genome shotgun (WGS) entry which is preliminary data.</text>
</comment>
<dbReference type="RefSeq" id="WP_378997791.1">
    <property type="nucleotide sequence ID" value="NZ_JBHSMT010000021.1"/>
</dbReference>
<evidence type="ECO:0000313" key="2">
    <source>
        <dbReference type="Proteomes" id="UP001596045"/>
    </source>
</evidence>
<name>A0ABW0MCE8_9BURK</name>
<reference evidence="2" key="1">
    <citation type="journal article" date="2019" name="Int. J. Syst. Evol. Microbiol.">
        <title>The Global Catalogue of Microorganisms (GCM) 10K type strain sequencing project: providing services to taxonomists for standard genome sequencing and annotation.</title>
        <authorList>
            <consortium name="The Broad Institute Genomics Platform"/>
            <consortium name="The Broad Institute Genome Sequencing Center for Infectious Disease"/>
            <person name="Wu L."/>
            <person name="Ma J."/>
        </authorList>
    </citation>
    <scope>NUCLEOTIDE SEQUENCE [LARGE SCALE GENOMIC DNA]</scope>
    <source>
        <strain evidence="2">JCM 17066</strain>
    </source>
</reference>
<dbReference type="PANTHER" id="PTHR32305:SF15">
    <property type="entry name" value="PROTEIN RHSA-RELATED"/>
    <property type="match status" value="1"/>
</dbReference>
<dbReference type="NCBIfam" id="TIGR03696">
    <property type="entry name" value="Rhs_assc_core"/>
    <property type="match status" value="1"/>
</dbReference>
<dbReference type="EMBL" id="JBHSMT010000021">
    <property type="protein sequence ID" value="MFC5474683.1"/>
    <property type="molecule type" value="Genomic_DNA"/>
</dbReference>
<dbReference type="Proteomes" id="UP001596045">
    <property type="component" value="Unassembled WGS sequence"/>
</dbReference>
<dbReference type="InterPro" id="IPR050708">
    <property type="entry name" value="T6SS_VgrG/RHS"/>
</dbReference>
<evidence type="ECO:0000313" key="1">
    <source>
        <dbReference type="EMBL" id="MFC5474683.1"/>
    </source>
</evidence>
<proteinExistence type="predicted"/>
<protein>
    <submittedName>
        <fullName evidence="1">RHS repeat domain-containing protein</fullName>
    </submittedName>
</protein>
<dbReference type="InterPro" id="IPR022385">
    <property type="entry name" value="Rhs_assc_core"/>
</dbReference>
<dbReference type="Gene3D" id="2.180.10.10">
    <property type="entry name" value="RHS repeat-associated core"/>
    <property type="match status" value="1"/>
</dbReference>